<reference evidence="2 3" key="1">
    <citation type="submission" date="2024-01" db="EMBL/GenBank/DDBJ databases">
        <authorList>
            <person name="Allen C."/>
            <person name="Tagirdzhanova G."/>
        </authorList>
    </citation>
    <scope>NUCLEOTIDE SEQUENCE [LARGE SCALE GENOMIC DNA]</scope>
</reference>
<dbReference type="InterPro" id="IPR016181">
    <property type="entry name" value="Acyl_CoA_acyltransferase"/>
</dbReference>
<feature type="region of interest" description="Disordered" evidence="1">
    <location>
        <begin position="393"/>
        <end position="413"/>
    </location>
</feature>
<dbReference type="SUPFAM" id="SSF55729">
    <property type="entry name" value="Acyl-CoA N-acyltransferases (Nat)"/>
    <property type="match status" value="1"/>
</dbReference>
<dbReference type="EMBL" id="CAWUHC010000015">
    <property type="protein sequence ID" value="CAK7215596.1"/>
    <property type="molecule type" value="Genomic_DNA"/>
</dbReference>
<feature type="compositionally biased region" description="Polar residues" evidence="1">
    <location>
        <begin position="9"/>
        <end position="19"/>
    </location>
</feature>
<dbReference type="Proteomes" id="UP001642406">
    <property type="component" value="Unassembled WGS sequence"/>
</dbReference>
<feature type="compositionally biased region" description="Basic and acidic residues" evidence="1">
    <location>
        <begin position="395"/>
        <end position="406"/>
    </location>
</feature>
<feature type="region of interest" description="Disordered" evidence="1">
    <location>
        <begin position="570"/>
        <end position="593"/>
    </location>
</feature>
<proteinExistence type="predicted"/>
<keyword evidence="3" id="KW-1185">Reference proteome</keyword>
<protein>
    <recommendedName>
        <fullName evidence="4">N-acetyltransferase domain-containing protein</fullName>
    </recommendedName>
</protein>
<dbReference type="Gene3D" id="3.40.630.30">
    <property type="match status" value="1"/>
</dbReference>
<evidence type="ECO:0008006" key="4">
    <source>
        <dbReference type="Google" id="ProtNLM"/>
    </source>
</evidence>
<gene>
    <name evidence="2" type="ORF">SBRCBS47491_002534</name>
</gene>
<organism evidence="2 3">
    <name type="scientific">Sporothrix bragantina</name>
    <dbReference type="NCBI Taxonomy" id="671064"/>
    <lineage>
        <taxon>Eukaryota</taxon>
        <taxon>Fungi</taxon>
        <taxon>Dikarya</taxon>
        <taxon>Ascomycota</taxon>
        <taxon>Pezizomycotina</taxon>
        <taxon>Sordariomycetes</taxon>
        <taxon>Sordariomycetidae</taxon>
        <taxon>Ophiostomatales</taxon>
        <taxon>Ophiostomataceae</taxon>
        <taxon>Sporothrix</taxon>
    </lineage>
</organism>
<name>A0ABP0B7W9_9PEZI</name>
<evidence type="ECO:0000313" key="2">
    <source>
        <dbReference type="EMBL" id="CAK7215596.1"/>
    </source>
</evidence>
<feature type="region of interest" description="Disordered" evidence="1">
    <location>
        <begin position="141"/>
        <end position="177"/>
    </location>
</feature>
<sequence>MATRGSHAINDTHNGQSGVQAGRGRLTMESLAAFEEELHKQSKQAADVVDKDKSAVAHVGKTMDDDFAEVLPDDSLSVIGDNSDGTAMTGAAWMQRAMQVFATPHDFKKSMKTWSSKIYDTPPLNNSDSEKWHKYDAEPDSLSRSLLHPPQAPEIRVDPSVLRNGADSKRATQTAQSACREHSLLSQVAGSQQDTQKHVAQAQTLPSPVQESYQALLRTTQPADAAIPSVPMVNTLPSKPLASIKVSALDVEPIIDRPAAIGSSSFPMLIRIIKGEKGHIDQIRDIYNEEFSKGTQAPGQQPATSQDILRLYYASLQFKLPFLVAISKDQAGEHVLGTGFLQPRPLIGIVEPQDLYCADCSVFVRLKHRNRGIGQEMLQSLLSIVTSHLASESKTSSDGKKADNTKPNDNSEATARALSPCYKFVRDFQVGASEALPPLIHFIIVDVVYGSMGGFAEKKYAQVLTQTFGFKHGNKLDTTIWTKDGPMTVSKMMFYRVCEPFVDRNEMPPPFATPVAAGGPVQPPTAAAESKSVGQVMATVPVRNMSPTRDDARFLPGRLLYDLMLAPATTGGNNSHTGGRAPANKPSTITEFW</sequence>
<evidence type="ECO:0000313" key="3">
    <source>
        <dbReference type="Proteomes" id="UP001642406"/>
    </source>
</evidence>
<evidence type="ECO:0000256" key="1">
    <source>
        <dbReference type="SAM" id="MobiDB-lite"/>
    </source>
</evidence>
<accession>A0ABP0B7W9</accession>
<feature type="region of interest" description="Disordered" evidence="1">
    <location>
        <begin position="1"/>
        <end position="23"/>
    </location>
</feature>
<comment type="caution">
    <text evidence="2">The sequence shown here is derived from an EMBL/GenBank/DDBJ whole genome shotgun (WGS) entry which is preliminary data.</text>
</comment>